<proteinExistence type="inferred from homology"/>
<sequence>MQISGKTNNIGYAHANDGGADLRSNEDTIICAGSQTLVHTGVYMAIPAGYVGLICPRSGLALKHNITVMNAPGVIDANYRGEVGVILRNMGEQAFEIHEGDRIAQIVFLPYAHMQFEPVNELDSTERGEKGFGSSGIN</sequence>
<comment type="similarity">
    <text evidence="1">Belongs to the dUTPase family.</text>
</comment>
<dbReference type="EC" id="3.6.1.23" evidence="2"/>
<dbReference type="Gene3D" id="2.70.40.10">
    <property type="match status" value="1"/>
</dbReference>
<gene>
    <name evidence="7" type="primary">dut</name>
    <name evidence="7" type="ORF">B0703_05945</name>
</gene>
<dbReference type="GO" id="GO:0046081">
    <property type="term" value="P:dUTP catabolic process"/>
    <property type="evidence" value="ECO:0007669"/>
    <property type="project" value="InterPro"/>
</dbReference>
<evidence type="ECO:0000313" key="8">
    <source>
        <dbReference type="Proteomes" id="UP000193179"/>
    </source>
</evidence>
<dbReference type="InterPro" id="IPR036157">
    <property type="entry name" value="dUTPase-like_sf"/>
</dbReference>
<dbReference type="Pfam" id="PF00692">
    <property type="entry name" value="dUTPase"/>
    <property type="match status" value="1"/>
</dbReference>
<evidence type="ECO:0000259" key="6">
    <source>
        <dbReference type="Pfam" id="PF00692"/>
    </source>
</evidence>
<accession>A0AAF0VAD0</accession>
<keyword evidence="3 7" id="KW-0378">Hydrolase</keyword>
<dbReference type="PANTHER" id="PTHR11241:SF0">
    <property type="entry name" value="DEOXYURIDINE 5'-TRIPHOSPHATE NUCLEOTIDOHYDROLASE"/>
    <property type="match status" value="1"/>
</dbReference>
<reference evidence="7" key="2">
    <citation type="submission" date="2023-09" db="EMBL/GenBank/DDBJ databases">
        <title>Ecological and genomic based identification of the Bifidobacterium adolescentis prototype of the healthy human gut microbiota.</title>
        <authorList>
            <person name="Lugli G.A."/>
            <person name="Argentini C."/>
            <person name="Tarracchini C."/>
            <person name="Fontana F."/>
            <person name="Alessandri G."/>
            <person name="Mancabelli L."/>
            <person name="Milani C."/>
            <person name="Turroni F."/>
            <person name="Ventura M."/>
        </authorList>
    </citation>
    <scope>NUCLEOTIDE SEQUENCE</scope>
    <source>
        <strain evidence="7">703B</strain>
    </source>
</reference>
<name>A0AAF0VAD0_BIFAD</name>
<dbReference type="GO" id="GO:0006226">
    <property type="term" value="P:dUMP biosynthetic process"/>
    <property type="evidence" value="ECO:0007669"/>
    <property type="project" value="InterPro"/>
</dbReference>
<dbReference type="GO" id="GO:0000287">
    <property type="term" value="F:magnesium ion binding"/>
    <property type="evidence" value="ECO:0007669"/>
    <property type="project" value="InterPro"/>
</dbReference>
<evidence type="ECO:0000256" key="3">
    <source>
        <dbReference type="ARBA" id="ARBA00022801"/>
    </source>
</evidence>
<feature type="domain" description="dUTPase-like" evidence="6">
    <location>
        <begin position="12"/>
        <end position="136"/>
    </location>
</feature>
<dbReference type="RefSeq" id="WP_085347188.1">
    <property type="nucleotide sequence ID" value="NZ_CP133648.1"/>
</dbReference>
<dbReference type="NCBIfam" id="NF001862">
    <property type="entry name" value="PRK00601.1"/>
    <property type="match status" value="1"/>
</dbReference>
<dbReference type="Proteomes" id="UP000193179">
    <property type="component" value="Chromosome"/>
</dbReference>
<evidence type="ECO:0000256" key="1">
    <source>
        <dbReference type="ARBA" id="ARBA00006581"/>
    </source>
</evidence>
<evidence type="ECO:0000256" key="2">
    <source>
        <dbReference type="ARBA" id="ARBA00012379"/>
    </source>
</evidence>
<dbReference type="NCBIfam" id="TIGR00576">
    <property type="entry name" value="dut"/>
    <property type="match status" value="1"/>
</dbReference>
<dbReference type="SUPFAM" id="SSF51283">
    <property type="entry name" value="dUTPase-like"/>
    <property type="match status" value="1"/>
</dbReference>
<organism evidence="7 8">
    <name type="scientific">Bifidobacterium adolescentis</name>
    <dbReference type="NCBI Taxonomy" id="1680"/>
    <lineage>
        <taxon>Bacteria</taxon>
        <taxon>Bacillati</taxon>
        <taxon>Actinomycetota</taxon>
        <taxon>Actinomycetes</taxon>
        <taxon>Bifidobacteriales</taxon>
        <taxon>Bifidobacteriaceae</taxon>
        <taxon>Bifidobacterium</taxon>
    </lineage>
</organism>
<dbReference type="GO" id="GO:0004170">
    <property type="term" value="F:dUTP diphosphatase activity"/>
    <property type="evidence" value="ECO:0007669"/>
    <property type="project" value="UniProtKB-EC"/>
</dbReference>
<evidence type="ECO:0000256" key="4">
    <source>
        <dbReference type="ARBA" id="ARBA00023080"/>
    </source>
</evidence>
<dbReference type="InterPro" id="IPR033704">
    <property type="entry name" value="dUTPase_trimeric"/>
</dbReference>
<dbReference type="EMBL" id="CP133648">
    <property type="protein sequence ID" value="WNE84553.1"/>
    <property type="molecule type" value="Genomic_DNA"/>
</dbReference>
<dbReference type="PANTHER" id="PTHR11241">
    <property type="entry name" value="DEOXYURIDINE 5'-TRIPHOSPHATE NUCLEOTIDOHYDROLASE"/>
    <property type="match status" value="1"/>
</dbReference>
<reference evidence="7" key="1">
    <citation type="journal article" date="2016" name="Sci. Rep.">
        <title>Evaluation of genetic diversity among strains of the human gut commensal Bifidobacterium adolescentis.</title>
        <authorList>
            <person name="Duranti S."/>
            <person name="Milani C."/>
            <person name="Lugli G.A."/>
            <person name="Mancabelli L."/>
            <person name="Turroni F."/>
            <person name="Ferrario C."/>
            <person name="Mangifesta M."/>
            <person name="Viappiani A."/>
            <person name="Sanchez B."/>
            <person name="Margolles A."/>
            <person name="van Sinderen D."/>
            <person name="Ventura M."/>
        </authorList>
    </citation>
    <scope>NUCLEOTIDE SEQUENCE</scope>
    <source>
        <strain evidence="7">703B</strain>
    </source>
</reference>
<comment type="catalytic activity">
    <reaction evidence="5">
        <text>dUTP + H2O = dUMP + diphosphate + H(+)</text>
        <dbReference type="Rhea" id="RHEA:10248"/>
        <dbReference type="ChEBI" id="CHEBI:15377"/>
        <dbReference type="ChEBI" id="CHEBI:15378"/>
        <dbReference type="ChEBI" id="CHEBI:33019"/>
        <dbReference type="ChEBI" id="CHEBI:61555"/>
        <dbReference type="ChEBI" id="CHEBI:246422"/>
        <dbReference type="EC" id="3.6.1.23"/>
    </reaction>
</comment>
<dbReference type="InterPro" id="IPR008181">
    <property type="entry name" value="dUTPase"/>
</dbReference>
<evidence type="ECO:0000256" key="5">
    <source>
        <dbReference type="ARBA" id="ARBA00047686"/>
    </source>
</evidence>
<protein>
    <recommendedName>
        <fullName evidence="2">dUTP diphosphatase</fullName>
        <ecNumber evidence="2">3.6.1.23</ecNumber>
    </recommendedName>
</protein>
<evidence type="ECO:0000313" key="7">
    <source>
        <dbReference type="EMBL" id="WNE84553.1"/>
    </source>
</evidence>
<dbReference type="CDD" id="cd07557">
    <property type="entry name" value="trimeric_dUTPase"/>
    <property type="match status" value="1"/>
</dbReference>
<dbReference type="AlphaFoldDB" id="A0AAF0VAD0"/>
<dbReference type="InterPro" id="IPR029054">
    <property type="entry name" value="dUTPase-like"/>
</dbReference>
<keyword evidence="4" id="KW-0546">Nucleotide metabolism</keyword>